<reference evidence="1" key="1">
    <citation type="submission" date="2021-10" db="EMBL/GenBank/DDBJ databases">
        <title>Melipona bicolor Genome sequencing and assembly.</title>
        <authorList>
            <person name="Araujo N.S."/>
            <person name="Arias M.C."/>
        </authorList>
    </citation>
    <scope>NUCLEOTIDE SEQUENCE</scope>
    <source>
        <strain evidence="1">USP_2M_L1-L4_2017</strain>
        <tissue evidence="1">Whole body</tissue>
    </source>
</reference>
<gene>
    <name evidence="1" type="ORF">K0M31_020287</name>
</gene>
<evidence type="ECO:0000313" key="1">
    <source>
        <dbReference type="EMBL" id="KAK1129157.1"/>
    </source>
</evidence>
<organism evidence="1 2">
    <name type="scientific">Melipona bicolor</name>
    <dbReference type="NCBI Taxonomy" id="60889"/>
    <lineage>
        <taxon>Eukaryota</taxon>
        <taxon>Metazoa</taxon>
        <taxon>Ecdysozoa</taxon>
        <taxon>Arthropoda</taxon>
        <taxon>Hexapoda</taxon>
        <taxon>Insecta</taxon>
        <taxon>Pterygota</taxon>
        <taxon>Neoptera</taxon>
        <taxon>Endopterygota</taxon>
        <taxon>Hymenoptera</taxon>
        <taxon>Apocrita</taxon>
        <taxon>Aculeata</taxon>
        <taxon>Apoidea</taxon>
        <taxon>Anthophila</taxon>
        <taxon>Apidae</taxon>
        <taxon>Melipona</taxon>
    </lineage>
</organism>
<name>A0AA40G1S0_9HYME</name>
<protein>
    <submittedName>
        <fullName evidence="1">Uncharacterized protein</fullName>
    </submittedName>
</protein>
<evidence type="ECO:0000313" key="2">
    <source>
        <dbReference type="Proteomes" id="UP001177670"/>
    </source>
</evidence>
<sequence length="258" mass="28720">MAPGRILEAIQELGGEEFLPPVGENGHGTGDGNGAAYRPLVWGPNQALTHIHGPILFLEENPQGEESCLKGRSTRRRRRRTIAPYPPSDVRVSCLVGSQKQHEWPRTMETVKQKDGFVGSEKRGVPGTYERGRPVNASPCNKYTGDDYRTRFEGETIIIMIILELEGRRPAANKLRGLLAACAPHSGIGAFDRSVSDRSVLDRERHHHSCWLPQFFIGINTTMVNARIYARLKPALSTEHKYIHTLVITSADKFATSQ</sequence>
<comment type="caution">
    <text evidence="1">The sequence shown here is derived from an EMBL/GenBank/DDBJ whole genome shotgun (WGS) entry which is preliminary data.</text>
</comment>
<proteinExistence type="predicted"/>
<dbReference type="EMBL" id="JAHYIQ010000009">
    <property type="protein sequence ID" value="KAK1129157.1"/>
    <property type="molecule type" value="Genomic_DNA"/>
</dbReference>
<keyword evidence="2" id="KW-1185">Reference proteome</keyword>
<accession>A0AA40G1S0</accession>
<dbReference type="Proteomes" id="UP001177670">
    <property type="component" value="Unassembled WGS sequence"/>
</dbReference>
<dbReference type="AlphaFoldDB" id="A0AA40G1S0"/>